<dbReference type="Pfam" id="PF04055">
    <property type="entry name" value="Radical_SAM"/>
    <property type="match status" value="1"/>
</dbReference>
<dbReference type="GO" id="GO:0003824">
    <property type="term" value="F:catalytic activity"/>
    <property type="evidence" value="ECO:0007669"/>
    <property type="project" value="InterPro"/>
</dbReference>
<evidence type="ECO:0000313" key="3">
    <source>
        <dbReference type="Proteomes" id="UP000007722"/>
    </source>
</evidence>
<dbReference type="PROSITE" id="PS51918">
    <property type="entry name" value="RADICAL_SAM"/>
    <property type="match status" value="1"/>
</dbReference>
<dbReference type="InterPro" id="IPR007197">
    <property type="entry name" value="rSAM"/>
</dbReference>
<dbReference type="EMBL" id="CP002057">
    <property type="protein sequence ID" value="ADI36780.1"/>
    <property type="molecule type" value="Genomic_DNA"/>
</dbReference>
<feature type="domain" description="Radical SAM core" evidence="1">
    <location>
        <begin position="60"/>
        <end position="289"/>
    </location>
</feature>
<dbReference type="NCBIfam" id="TIGR03278">
    <property type="entry name" value="methan_mark_10"/>
    <property type="match status" value="1"/>
</dbReference>
<sequence length="450" mass="51421">MKNFDFDNLNDFNDMDFFDPFQMANEKRKNDQKNDNLKTQLLIDLKGEPGKNCGGFCKFCYFRKVNFKNPEPLGCGQCTYRIGCDYCTNSIREINGDFIPLPFAIQQIQDSLMFKRYDKINITSGGDTSYYPYLEELCREIANMGLKIHLGYTSGKGIKSLQSAKNMVDYGVDEVTFSVFATDKQLRKEWMNDKDPDVSIECLKHFCKHCETHCAIIVVPGVNDGEILKKTISDLIDWGANAIILMRFANKIENGLIFENEPLIEEIEVQTIEEFRNVVEEMYNTYGDKVRLSGTPVYDPITDTPFAIMKDEETINNLKNSIKSEATIITGSVSYIFLSELFKDTPINVIKVNKDISDLITKKDLETIDLTELKDTVLIPSRALVHDRDMEDILKKDGSDRIVLRGVDKLTLDGEVSGVYTKEQAIEFEKECFNELIDKINFFGTPIKSK</sequence>
<gene>
    <name evidence="2" type="ordered locus">Mvol_1123</name>
</gene>
<evidence type="ECO:0000313" key="2">
    <source>
        <dbReference type="EMBL" id="ADI36780.1"/>
    </source>
</evidence>
<dbReference type="KEGG" id="mvo:Mvol_1123"/>
<organism evidence="2 3">
    <name type="scientific">Methanococcus voltae (strain ATCC BAA-1334 / A3)</name>
    <dbReference type="NCBI Taxonomy" id="456320"/>
    <lineage>
        <taxon>Archaea</taxon>
        <taxon>Methanobacteriati</taxon>
        <taxon>Methanobacteriota</taxon>
        <taxon>Methanomada group</taxon>
        <taxon>Methanococci</taxon>
        <taxon>Methanococcales</taxon>
        <taxon>Methanococcaceae</taxon>
        <taxon>Methanococcus</taxon>
    </lineage>
</organism>
<keyword evidence="3" id="KW-1185">Reference proteome</keyword>
<dbReference type="AlphaFoldDB" id="D7DUH0"/>
<dbReference type="HOGENOM" id="CLU_668380_0_0_2"/>
<dbReference type="SFLD" id="SFLDS00029">
    <property type="entry name" value="Radical_SAM"/>
    <property type="match status" value="1"/>
</dbReference>
<dbReference type="SUPFAM" id="SSF102114">
    <property type="entry name" value="Radical SAM enzymes"/>
    <property type="match status" value="1"/>
</dbReference>
<dbReference type="Proteomes" id="UP000007722">
    <property type="component" value="Chromosome"/>
</dbReference>
<protein>
    <submittedName>
        <fullName evidence="2">Methanogenesis marker protein 10</fullName>
    </submittedName>
</protein>
<dbReference type="GO" id="GO:0051536">
    <property type="term" value="F:iron-sulfur cluster binding"/>
    <property type="evidence" value="ECO:0007669"/>
    <property type="project" value="InterPro"/>
</dbReference>
<dbReference type="CDD" id="cd01335">
    <property type="entry name" value="Radical_SAM"/>
    <property type="match status" value="1"/>
</dbReference>
<dbReference type="InParanoid" id="D7DUH0"/>
<dbReference type="STRING" id="456320.Mvol_1123"/>
<evidence type="ECO:0000259" key="1">
    <source>
        <dbReference type="PROSITE" id="PS51918"/>
    </source>
</evidence>
<proteinExistence type="predicted"/>
<dbReference type="eggNOG" id="arCOG00950">
    <property type="taxonomic scope" value="Archaea"/>
</dbReference>
<dbReference type="InterPro" id="IPR017672">
    <property type="entry name" value="MA_4551-like"/>
</dbReference>
<dbReference type="InterPro" id="IPR058240">
    <property type="entry name" value="rSAM_sf"/>
</dbReference>
<reference evidence="2 3" key="1">
    <citation type="submission" date="2010-05" db="EMBL/GenBank/DDBJ databases">
        <title>Complete sequence of Methanococcus voltae A3.</title>
        <authorList>
            <consortium name="US DOE Joint Genome Institute"/>
            <person name="Lucas S."/>
            <person name="Copeland A."/>
            <person name="Lapidus A."/>
            <person name="Cheng J.-F."/>
            <person name="Bruce D."/>
            <person name="Goodwin L."/>
            <person name="Pitluck S."/>
            <person name="Lowry S."/>
            <person name="Clum A."/>
            <person name="Land M."/>
            <person name="Hauser L."/>
            <person name="Kyrpides N."/>
            <person name="Mikhailova N."/>
            <person name="Whitman W.B."/>
            <person name="Woyke T."/>
        </authorList>
    </citation>
    <scope>NUCLEOTIDE SEQUENCE [LARGE SCALE GENOMIC DNA]</scope>
    <source>
        <strain evidence="3">ATCC BAA-1334 / A3</strain>
    </source>
</reference>
<accession>D7DUH0</accession>
<name>D7DUH0_METV3</name>